<keyword evidence="3" id="KW-1185">Reference proteome</keyword>
<evidence type="ECO:0000313" key="2">
    <source>
        <dbReference type="EMBL" id="MEP0866454.1"/>
    </source>
</evidence>
<dbReference type="EMBL" id="JAMPKK010000044">
    <property type="protein sequence ID" value="MEP0866454.1"/>
    <property type="molecule type" value="Genomic_DNA"/>
</dbReference>
<dbReference type="Proteomes" id="UP001442494">
    <property type="component" value="Unassembled WGS sequence"/>
</dbReference>
<keyword evidence="1" id="KW-0812">Transmembrane</keyword>
<reference evidence="2 3" key="1">
    <citation type="submission" date="2022-04" db="EMBL/GenBank/DDBJ databases">
        <title>Positive selection, recombination, and allopatry shape intraspecific diversity of widespread and dominant cyanobacteria.</title>
        <authorList>
            <person name="Wei J."/>
            <person name="Shu W."/>
            <person name="Hu C."/>
        </authorList>
    </citation>
    <scope>NUCLEOTIDE SEQUENCE [LARGE SCALE GENOMIC DNA]</scope>
    <source>
        <strain evidence="2 3">GB2-A5</strain>
    </source>
</reference>
<keyword evidence="1" id="KW-1133">Transmembrane helix</keyword>
<keyword evidence="1" id="KW-0472">Membrane</keyword>
<comment type="caution">
    <text evidence="2">The sequence shown here is derived from an EMBL/GenBank/DDBJ whole genome shotgun (WGS) entry which is preliminary data.</text>
</comment>
<accession>A0ABV0JTM2</accession>
<proteinExistence type="predicted"/>
<evidence type="ECO:0000313" key="3">
    <source>
        <dbReference type="Proteomes" id="UP001442494"/>
    </source>
</evidence>
<gene>
    <name evidence="2" type="ORF">NDI37_18515</name>
</gene>
<sequence length="100" mass="11302">MFQLLYFLVHAISPILAPVCFFCAWMMTILVLWNIFSAIAQGVSKTKRLHSIPCTNCQYFTGDYRLKCTVKPSDALTEEAINCSDYCPIPGYSLHSQDSL</sequence>
<name>A0ABV0JTM2_9CYAN</name>
<protein>
    <submittedName>
        <fullName evidence="2">Uncharacterized protein</fullName>
    </submittedName>
</protein>
<feature type="transmembrane region" description="Helical" evidence="1">
    <location>
        <begin position="15"/>
        <end position="40"/>
    </location>
</feature>
<evidence type="ECO:0000256" key="1">
    <source>
        <dbReference type="SAM" id="Phobius"/>
    </source>
</evidence>
<dbReference type="RefSeq" id="WP_190428052.1">
    <property type="nucleotide sequence ID" value="NZ_JAMPKK010000044.1"/>
</dbReference>
<organism evidence="2 3">
    <name type="scientific">Funiculus sociatus GB2-A5</name>
    <dbReference type="NCBI Taxonomy" id="2933946"/>
    <lineage>
        <taxon>Bacteria</taxon>
        <taxon>Bacillati</taxon>
        <taxon>Cyanobacteriota</taxon>
        <taxon>Cyanophyceae</taxon>
        <taxon>Coleofasciculales</taxon>
        <taxon>Coleofasciculaceae</taxon>
        <taxon>Funiculus</taxon>
    </lineage>
</organism>